<dbReference type="SUPFAM" id="SSF51695">
    <property type="entry name" value="PLC-like phosphodiesterases"/>
    <property type="match status" value="1"/>
</dbReference>
<feature type="repeat" description="ANK" evidence="9">
    <location>
        <begin position="91"/>
        <end position="123"/>
    </location>
</feature>
<dbReference type="InterPro" id="IPR008271">
    <property type="entry name" value="Ser/Thr_kinase_AS"/>
</dbReference>
<dbReference type="PROSITE" id="PS50011">
    <property type="entry name" value="PROTEIN_KINASE_DOM"/>
    <property type="match status" value="1"/>
</dbReference>
<evidence type="ECO:0000313" key="13">
    <source>
        <dbReference type="EMBL" id="KAK9810142.1"/>
    </source>
</evidence>
<reference evidence="13 14" key="1">
    <citation type="journal article" date="2024" name="Nat. Commun.">
        <title>Phylogenomics reveals the evolutionary origins of lichenization in chlorophyte algae.</title>
        <authorList>
            <person name="Puginier C."/>
            <person name="Libourel C."/>
            <person name="Otte J."/>
            <person name="Skaloud P."/>
            <person name="Haon M."/>
            <person name="Grisel S."/>
            <person name="Petersen M."/>
            <person name="Berrin J.G."/>
            <person name="Delaux P.M."/>
            <person name="Dal Grande F."/>
            <person name="Keller J."/>
        </authorList>
    </citation>
    <scope>NUCLEOTIDE SEQUENCE [LARGE SCALE GENOMIC DNA]</scope>
    <source>
        <strain evidence="13 14">SAG 2043</strain>
    </source>
</reference>
<evidence type="ECO:0000256" key="11">
    <source>
        <dbReference type="SAM" id="MobiDB-lite"/>
    </source>
</evidence>
<organism evidence="13 14">
    <name type="scientific">[Myrmecia] bisecta</name>
    <dbReference type="NCBI Taxonomy" id="41462"/>
    <lineage>
        <taxon>Eukaryota</taxon>
        <taxon>Viridiplantae</taxon>
        <taxon>Chlorophyta</taxon>
        <taxon>core chlorophytes</taxon>
        <taxon>Trebouxiophyceae</taxon>
        <taxon>Trebouxiales</taxon>
        <taxon>Trebouxiaceae</taxon>
        <taxon>Myrmecia</taxon>
    </lineage>
</organism>
<dbReference type="InterPro" id="IPR051008">
    <property type="entry name" value="Telomere_Capping_Maintenance"/>
</dbReference>
<dbReference type="Pfam" id="PF12796">
    <property type="entry name" value="Ank_2"/>
    <property type="match status" value="1"/>
</dbReference>
<evidence type="ECO:0000256" key="4">
    <source>
        <dbReference type="ARBA" id="ARBA00022741"/>
    </source>
</evidence>
<dbReference type="PROSITE" id="PS50297">
    <property type="entry name" value="ANK_REP_REGION"/>
    <property type="match status" value="1"/>
</dbReference>
<dbReference type="InterPro" id="IPR017441">
    <property type="entry name" value="Protein_kinase_ATP_BS"/>
</dbReference>
<gene>
    <name evidence="13" type="ORF">WJX72_005510</name>
</gene>
<comment type="subcellular location">
    <subcellularLocation>
        <location evidence="1">Membrane</location>
    </subcellularLocation>
</comment>
<evidence type="ECO:0000256" key="2">
    <source>
        <dbReference type="ARBA" id="ARBA00022679"/>
    </source>
</evidence>
<keyword evidence="7" id="KW-1133">Transmembrane helix</keyword>
<dbReference type="GO" id="GO:0004672">
    <property type="term" value="F:protein kinase activity"/>
    <property type="evidence" value="ECO:0007669"/>
    <property type="project" value="InterPro"/>
</dbReference>
<dbReference type="InterPro" id="IPR002110">
    <property type="entry name" value="Ankyrin_rpt"/>
</dbReference>
<dbReference type="Proteomes" id="UP001489004">
    <property type="component" value="Unassembled WGS sequence"/>
</dbReference>
<keyword evidence="4 10" id="KW-0547">Nucleotide-binding</keyword>
<keyword evidence="2" id="KW-0808">Transferase</keyword>
<dbReference type="SMART" id="SM00248">
    <property type="entry name" value="ANK"/>
    <property type="match status" value="2"/>
</dbReference>
<feature type="region of interest" description="Disordered" evidence="11">
    <location>
        <begin position="1"/>
        <end position="35"/>
    </location>
</feature>
<dbReference type="GO" id="GO:0005524">
    <property type="term" value="F:ATP binding"/>
    <property type="evidence" value="ECO:0007669"/>
    <property type="project" value="UniProtKB-UniRule"/>
</dbReference>
<dbReference type="PROSITE" id="PS00108">
    <property type="entry name" value="PROTEIN_KINASE_ST"/>
    <property type="match status" value="1"/>
</dbReference>
<evidence type="ECO:0000256" key="9">
    <source>
        <dbReference type="PROSITE-ProRule" id="PRU00023"/>
    </source>
</evidence>
<dbReference type="InterPro" id="IPR017946">
    <property type="entry name" value="PLC-like_Pdiesterase_TIM-brl"/>
</dbReference>
<dbReference type="GO" id="GO:0016020">
    <property type="term" value="C:membrane"/>
    <property type="evidence" value="ECO:0007669"/>
    <property type="project" value="UniProtKB-SubCell"/>
</dbReference>
<proteinExistence type="predicted"/>
<dbReference type="SUPFAM" id="SSF56112">
    <property type="entry name" value="Protein kinase-like (PK-like)"/>
    <property type="match status" value="1"/>
</dbReference>
<evidence type="ECO:0000256" key="7">
    <source>
        <dbReference type="ARBA" id="ARBA00022989"/>
    </source>
</evidence>
<evidence type="ECO:0000256" key="6">
    <source>
        <dbReference type="ARBA" id="ARBA00022840"/>
    </source>
</evidence>
<dbReference type="InterPro" id="IPR036770">
    <property type="entry name" value="Ankyrin_rpt-contain_sf"/>
</dbReference>
<dbReference type="PANTHER" id="PTHR35518:SF2">
    <property type="entry name" value="MAINTENANCE OF TELOMERE CAPPING PROTEIN 6"/>
    <property type="match status" value="1"/>
</dbReference>
<dbReference type="InterPro" id="IPR000719">
    <property type="entry name" value="Prot_kinase_dom"/>
</dbReference>
<dbReference type="CDD" id="cd13999">
    <property type="entry name" value="STKc_MAP3K-like"/>
    <property type="match status" value="1"/>
</dbReference>
<keyword evidence="9" id="KW-0040">ANK repeat</keyword>
<dbReference type="Gene3D" id="1.10.510.10">
    <property type="entry name" value="Transferase(Phosphotransferase) domain 1"/>
    <property type="match status" value="1"/>
</dbReference>
<dbReference type="GO" id="GO:0008081">
    <property type="term" value="F:phosphoric diester hydrolase activity"/>
    <property type="evidence" value="ECO:0007669"/>
    <property type="project" value="InterPro"/>
</dbReference>
<keyword evidence="14" id="KW-1185">Reference proteome</keyword>
<evidence type="ECO:0000256" key="3">
    <source>
        <dbReference type="ARBA" id="ARBA00022692"/>
    </source>
</evidence>
<keyword evidence="6 10" id="KW-0067">ATP-binding</keyword>
<evidence type="ECO:0000256" key="10">
    <source>
        <dbReference type="PROSITE-ProRule" id="PRU10141"/>
    </source>
</evidence>
<sequence>MVVQPVLEENGEGNGHDPDSAGTNSASRSRFPPPQEQYRKEIQSIHGDTAAQRRAITELLFFASIGDLRRCQRICRLWNLKVSDPACSDYDKRTPLHLASSEGSYAVAEWLLQEQADINALDRFKRTPLEDAVRGEFTEVAKLLLDHGAKIHERGKYVDLSESALSGAIVHIPSSINDLEPDWEADPADLIIQDKLGEGEFGIVHKASWHGTAVAAKILKASNDIALGDFRSELEVLRKVHHPNAVQFLGACTKQEPYVLITELMTGGSLADAMRLQRVFPLRRAMEIAVDTARGLAYLHNKRPSAIIHRDLKPGNLMIAGSQYHGRDSLVFDTGTIKLADFGLSKSLPVNKHASYDLDSKFKLTGETGSYRYMAPEVFRHEPYNFKVDVYSFSMIAYQLFEHKPPFAGMDPVDAARQAALHDKRPELYKLADKKKPWPVLRQMVEACWHPDPEQRPSFPEVVAILDQQIQLLPRDQNAVALLVSAANGAPTPSRESASLQEGYIRQQQILSRQEDQSAHCLATEDIPIAGANLTQQEVELLSQICWQPDLVEAAKPQALRNRRGIPAGVNCTPKEWCDGNAYCTTVCERGSVVIEPWLANAIQTEGQLSRRLPFCYAQMPGSHNSGIALADGYGNLDPYFQEYFKWIRWVASDAVLQTNNQWLSLTDQMNLGVRVLELDVHWVDGLLRIAHCGGLHSGLDALIQAVNIVAKLLGHPIHWDTETVGCNPSLSSIPVDEQRSVADALQEVADWLAQPANKDELMVLFFDDQQDLYDWGFVPRLMSRIQEAFPLEIIFRPAELAALDGQWPTTEHLLAQGKRIILVSGTDYGSAMTSLIFSRGAATCDWDEPSLASWVGEPDCIADPVDISHPAGDTMEGQLFRMVTCELQYGPFNCDFNWLATNEPLLNELTLPSVARCGLNMPSPDLLTPERVASAIWSWASGEPMATEEALAADLDPVAARWLPSWLRKLIRGVRQLLPWHARDAPALCAFVSAADGRWRPADCSLPLPTACRAAATQGWHLSVGPHGQCPDGFAFELPHHARENTQLQAALNASQLGVQGAWLPLTGPSWDIIWPTADADT</sequence>
<evidence type="ECO:0000259" key="12">
    <source>
        <dbReference type="PROSITE" id="PS50011"/>
    </source>
</evidence>
<protein>
    <recommendedName>
        <fullName evidence="12">Protein kinase domain-containing protein</fullName>
    </recommendedName>
</protein>
<evidence type="ECO:0000256" key="8">
    <source>
        <dbReference type="ARBA" id="ARBA00023136"/>
    </source>
</evidence>
<evidence type="ECO:0000256" key="5">
    <source>
        <dbReference type="ARBA" id="ARBA00022777"/>
    </source>
</evidence>
<dbReference type="SMART" id="SM00220">
    <property type="entry name" value="S_TKc"/>
    <property type="match status" value="1"/>
</dbReference>
<dbReference type="PROSITE" id="PS50088">
    <property type="entry name" value="ANK_REPEAT"/>
    <property type="match status" value="2"/>
</dbReference>
<dbReference type="Gene3D" id="3.20.20.190">
    <property type="entry name" value="Phosphatidylinositol (PI) phosphodiesterase"/>
    <property type="match status" value="1"/>
</dbReference>
<dbReference type="SUPFAM" id="SSF48403">
    <property type="entry name" value="Ankyrin repeat"/>
    <property type="match status" value="1"/>
</dbReference>
<dbReference type="PANTHER" id="PTHR35518">
    <property type="entry name" value="MAINTENANCE OF TELOMOERE CAPPING"/>
    <property type="match status" value="1"/>
</dbReference>
<dbReference type="InterPro" id="IPR011009">
    <property type="entry name" value="Kinase-like_dom_sf"/>
</dbReference>
<dbReference type="FunFam" id="3.30.200.20:FF:000180">
    <property type="entry name" value="serine/threonine-protein kinase STY46-like"/>
    <property type="match status" value="1"/>
</dbReference>
<dbReference type="Pfam" id="PF00069">
    <property type="entry name" value="Pkinase"/>
    <property type="match status" value="1"/>
</dbReference>
<keyword evidence="8" id="KW-0472">Membrane</keyword>
<feature type="binding site" evidence="10">
    <location>
        <position position="217"/>
    </location>
    <ligand>
        <name>ATP</name>
        <dbReference type="ChEBI" id="CHEBI:30616"/>
    </ligand>
</feature>
<feature type="domain" description="Protein kinase" evidence="12">
    <location>
        <begin position="190"/>
        <end position="470"/>
    </location>
</feature>
<dbReference type="PROSITE" id="PS00107">
    <property type="entry name" value="PROTEIN_KINASE_ATP"/>
    <property type="match status" value="1"/>
</dbReference>
<evidence type="ECO:0000256" key="1">
    <source>
        <dbReference type="ARBA" id="ARBA00004370"/>
    </source>
</evidence>
<dbReference type="AlphaFoldDB" id="A0AAW1PNN6"/>
<name>A0AAW1PNN6_9CHLO</name>
<evidence type="ECO:0000313" key="14">
    <source>
        <dbReference type="Proteomes" id="UP001489004"/>
    </source>
</evidence>
<feature type="repeat" description="ANK" evidence="9">
    <location>
        <begin position="124"/>
        <end position="156"/>
    </location>
</feature>
<accession>A0AAW1PNN6</accession>
<dbReference type="Gene3D" id="1.25.40.20">
    <property type="entry name" value="Ankyrin repeat-containing domain"/>
    <property type="match status" value="1"/>
</dbReference>
<keyword evidence="5" id="KW-0418">Kinase</keyword>
<keyword evidence="3" id="KW-0812">Transmembrane</keyword>
<dbReference type="EMBL" id="JALJOR010000010">
    <property type="protein sequence ID" value="KAK9810142.1"/>
    <property type="molecule type" value="Genomic_DNA"/>
</dbReference>
<dbReference type="Gene3D" id="3.30.200.20">
    <property type="entry name" value="Phosphorylase Kinase, domain 1"/>
    <property type="match status" value="1"/>
</dbReference>
<dbReference type="GO" id="GO:0006629">
    <property type="term" value="P:lipid metabolic process"/>
    <property type="evidence" value="ECO:0007669"/>
    <property type="project" value="InterPro"/>
</dbReference>
<comment type="caution">
    <text evidence="13">The sequence shown here is derived from an EMBL/GenBank/DDBJ whole genome shotgun (WGS) entry which is preliminary data.</text>
</comment>